<dbReference type="OrthoDB" id="194358at2759"/>
<dbReference type="AlphaFoldDB" id="W3WR93"/>
<dbReference type="PANTHER" id="PTHR24148:SF73">
    <property type="entry name" value="HET DOMAIN PROTEIN (AFU_ORTHOLOGUE AFUA_8G01020)"/>
    <property type="match status" value="1"/>
</dbReference>
<dbReference type="InParanoid" id="W3WR93"/>
<dbReference type="InterPro" id="IPR052895">
    <property type="entry name" value="HetReg/Transcr_Mod"/>
</dbReference>
<dbReference type="KEGG" id="pfy:PFICI_11746"/>
<accession>W3WR93</accession>
<feature type="domain" description="Heterokaryon incompatibility" evidence="1">
    <location>
        <begin position="46"/>
        <end position="173"/>
    </location>
</feature>
<evidence type="ECO:0000259" key="1">
    <source>
        <dbReference type="Pfam" id="PF06985"/>
    </source>
</evidence>
<organism evidence="2 3">
    <name type="scientific">Pestalotiopsis fici (strain W106-1 / CGMCC3.15140)</name>
    <dbReference type="NCBI Taxonomy" id="1229662"/>
    <lineage>
        <taxon>Eukaryota</taxon>
        <taxon>Fungi</taxon>
        <taxon>Dikarya</taxon>
        <taxon>Ascomycota</taxon>
        <taxon>Pezizomycotina</taxon>
        <taxon>Sordariomycetes</taxon>
        <taxon>Xylariomycetidae</taxon>
        <taxon>Amphisphaeriales</taxon>
        <taxon>Sporocadaceae</taxon>
        <taxon>Pestalotiopsis</taxon>
    </lineage>
</organism>
<protein>
    <recommendedName>
        <fullName evidence="1">Heterokaryon incompatibility domain-containing protein</fullName>
    </recommendedName>
</protein>
<dbReference type="OMA" id="EMWLARE"/>
<sequence>MSTSCFEYPSLDKTKSQIRLLEILPQADHSLQCSLTTFHTSACPRYIALSYVWGDDEPTNTIVINGQPFEIRNNLSHALPRLADLQAQRDEKHFWIDAICINQKDTGERNHQVGMMNDIFTQASLTASWLGLGQETSELLPSAQTTWPEPGTSAFLAKIDCNTYFQRMWIVQEVMLSRDIWVLCDNVICPWEKLAEFWLVSSRTKCDLNRSRLAAASIASKGVAADLSLASLSSAIFWRGFFHANKEFRGELRLEQLLNSFLDRECHDPRDRIYSLLGLLPRETLQSNPLPVDYDISLEDLFSLVLQHLDQSSAGVNSKWPPGFGDVEFSRDYNARNLRMALNLES</sequence>
<proteinExistence type="predicted"/>
<evidence type="ECO:0000313" key="2">
    <source>
        <dbReference type="EMBL" id="ETS76359.1"/>
    </source>
</evidence>
<dbReference type="EMBL" id="KI912117">
    <property type="protein sequence ID" value="ETS76359.1"/>
    <property type="molecule type" value="Genomic_DNA"/>
</dbReference>
<dbReference type="HOGENOM" id="CLU_004184_3_4_1"/>
<dbReference type="Proteomes" id="UP000030651">
    <property type="component" value="Unassembled WGS sequence"/>
</dbReference>
<dbReference type="Pfam" id="PF06985">
    <property type="entry name" value="HET"/>
    <property type="match status" value="1"/>
</dbReference>
<evidence type="ECO:0000313" key="3">
    <source>
        <dbReference type="Proteomes" id="UP000030651"/>
    </source>
</evidence>
<keyword evidence="3" id="KW-1185">Reference proteome</keyword>
<dbReference type="PANTHER" id="PTHR24148">
    <property type="entry name" value="ANKYRIN REPEAT DOMAIN-CONTAINING PROTEIN 39 HOMOLOG-RELATED"/>
    <property type="match status" value="1"/>
</dbReference>
<reference evidence="3" key="1">
    <citation type="journal article" date="2015" name="BMC Genomics">
        <title>Genomic and transcriptomic analysis of the endophytic fungus Pestalotiopsis fici reveals its lifestyle and high potential for synthesis of natural products.</title>
        <authorList>
            <person name="Wang X."/>
            <person name="Zhang X."/>
            <person name="Liu L."/>
            <person name="Xiang M."/>
            <person name="Wang W."/>
            <person name="Sun X."/>
            <person name="Che Y."/>
            <person name="Guo L."/>
            <person name="Liu G."/>
            <person name="Guo L."/>
            <person name="Wang C."/>
            <person name="Yin W.B."/>
            <person name="Stadler M."/>
            <person name="Zhang X."/>
            <person name="Liu X."/>
        </authorList>
    </citation>
    <scope>NUCLEOTIDE SEQUENCE [LARGE SCALE GENOMIC DNA]</scope>
    <source>
        <strain evidence="3">W106-1 / CGMCC3.15140</strain>
    </source>
</reference>
<dbReference type="STRING" id="1229662.W3WR93"/>
<gene>
    <name evidence="2" type="ORF">PFICI_11746</name>
</gene>
<dbReference type="InterPro" id="IPR010730">
    <property type="entry name" value="HET"/>
</dbReference>
<dbReference type="RefSeq" id="XP_007838518.1">
    <property type="nucleotide sequence ID" value="XM_007840327.1"/>
</dbReference>
<name>W3WR93_PESFW</name>
<dbReference type="eggNOG" id="ENOG502SUZ5">
    <property type="taxonomic scope" value="Eukaryota"/>
</dbReference>
<dbReference type="GeneID" id="19276759"/>